<protein>
    <submittedName>
        <fullName evidence="2">Uncharacterized protein</fullName>
    </submittedName>
</protein>
<gene>
    <name evidence="2" type="ORF">CORC01_04453</name>
</gene>
<dbReference type="EMBL" id="MJBS01000029">
    <property type="protein sequence ID" value="OHF00264.1"/>
    <property type="molecule type" value="Genomic_DNA"/>
</dbReference>
<evidence type="ECO:0000313" key="2">
    <source>
        <dbReference type="EMBL" id="OHF00264.1"/>
    </source>
</evidence>
<evidence type="ECO:0000313" key="3">
    <source>
        <dbReference type="Proteomes" id="UP000176998"/>
    </source>
</evidence>
<dbReference type="GeneID" id="34557610"/>
<accession>A0A1G4BFU7</accession>
<feature type="region of interest" description="Disordered" evidence="1">
    <location>
        <begin position="76"/>
        <end position="107"/>
    </location>
</feature>
<dbReference type="AlphaFoldDB" id="A0A1G4BFU7"/>
<keyword evidence="3" id="KW-1185">Reference proteome</keyword>
<comment type="caution">
    <text evidence="2">The sequence shown here is derived from an EMBL/GenBank/DDBJ whole genome shotgun (WGS) entry which is preliminary data.</text>
</comment>
<dbReference type="Proteomes" id="UP000176998">
    <property type="component" value="Unassembled WGS sequence"/>
</dbReference>
<name>A0A1G4BFU7_9PEZI</name>
<reference evidence="2 3" key="1">
    <citation type="submission" date="2016-09" db="EMBL/GenBank/DDBJ databases">
        <authorList>
            <person name="Capua I."/>
            <person name="De Benedictis P."/>
            <person name="Joannis T."/>
            <person name="Lombin L.H."/>
            <person name="Cattoli G."/>
        </authorList>
    </citation>
    <scope>NUCLEOTIDE SEQUENCE [LARGE SCALE GENOMIC DNA]</scope>
    <source>
        <strain evidence="2 3">IMI 309357</strain>
    </source>
</reference>
<organism evidence="2 3">
    <name type="scientific">Colletotrichum orchidophilum</name>
    <dbReference type="NCBI Taxonomy" id="1209926"/>
    <lineage>
        <taxon>Eukaryota</taxon>
        <taxon>Fungi</taxon>
        <taxon>Dikarya</taxon>
        <taxon>Ascomycota</taxon>
        <taxon>Pezizomycotina</taxon>
        <taxon>Sordariomycetes</taxon>
        <taxon>Hypocreomycetidae</taxon>
        <taxon>Glomerellales</taxon>
        <taxon>Glomerellaceae</taxon>
        <taxon>Colletotrichum</taxon>
    </lineage>
</organism>
<dbReference type="RefSeq" id="XP_022477408.1">
    <property type="nucleotide sequence ID" value="XM_022616100.1"/>
</dbReference>
<sequence>MRKTCLAALGGRGSDSSRSWMYSLSSSSGPQHNLIPLAGSVPCALLECSRGSKKGGRLVDSRKLAGLADTPLDVTVASIPRNGPPRGSSSLECAGNGPAKLTKPAATRRATQRHSWTWWQSTVMESDLVEFHAVHHEA</sequence>
<proteinExistence type="predicted"/>
<evidence type="ECO:0000256" key="1">
    <source>
        <dbReference type="SAM" id="MobiDB-lite"/>
    </source>
</evidence>